<dbReference type="InterPro" id="IPR052337">
    <property type="entry name" value="SAT4-like"/>
</dbReference>
<dbReference type="OrthoDB" id="5022096at2759"/>
<dbReference type="GO" id="GO:0016020">
    <property type="term" value="C:membrane"/>
    <property type="evidence" value="ECO:0007669"/>
    <property type="project" value="UniProtKB-SubCell"/>
</dbReference>
<feature type="region of interest" description="Disordered" evidence="6">
    <location>
        <begin position="339"/>
        <end position="362"/>
    </location>
</feature>
<evidence type="ECO:0000256" key="1">
    <source>
        <dbReference type="ARBA" id="ARBA00004141"/>
    </source>
</evidence>
<organism evidence="9 10">
    <name type="scientific">Colletotrichum nymphaeae SA-01</name>
    <dbReference type="NCBI Taxonomy" id="1460502"/>
    <lineage>
        <taxon>Eukaryota</taxon>
        <taxon>Fungi</taxon>
        <taxon>Dikarya</taxon>
        <taxon>Ascomycota</taxon>
        <taxon>Pezizomycotina</taxon>
        <taxon>Sordariomycetes</taxon>
        <taxon>Hypocreomycetidae</taxon>
        <taxon>Glomerellales</taxon>
        <taxon>Glomerellaceae</taxon>
        <taxon>Colletotrichum</taxon>
        <taxon>Colletotrichum acutatum species complex</taxon>
    </lineage>
</organism>
<keyword evidence="2 7" id="KW-0812">Transmembrane</keyword>
<keyword evidence="3 7" id="KW-1133">Transmembrane helix</keyword>
<evidence type="ECO:0000313" key="9">
    <source>
        <dbReference type="EMBL" id="KXH44893.1"/>
    </source>
</evidence>
<evidence type="ECO:0000259" key="8">
    <source>
        <dbReference type="Pfam" id="PF20684"/>
    </source>
</evidence>
<feature type="transmembrane region" description="Helical" evidence="7">
    <location>
        <begin position="119"/>
        <end position="140"/>
    </location>
</feature>
<feature type="transmembrane region" description="Helical" evidence="7">
    <location>
        <begin position="152"/>
        <end position="177"/>
    </location>
</feature>
<proteinExistence type="inferred from homology"/>
<feature type="transmembrane region" description="Helical" evidence="7">
    <location>
        <begin position="44"/>
        <end position="65"/>
    </location>
</feature>
<feature type="region of interest" description="Disordered" evidence="6">
    <location>
        <begin position="376"/>
        <end position="399"/>
    </location>
</feature>
<feature type="transmembrane region" description="Helical" evidence="7">
    <location>
        <begin position="210"/>
        <end position="228"/>
    </location>
</feature>
<dbReference type="Proteomes" id="UP000070054">
    <property type="component" value="Unassembled WGS sequence"/>
</dbReference>
<gene>
    <name evidence="9" type="ORF">CNYM01_09690</name>
</gene>
<keyword evidence="10" id="KW-1185">Reference proteome</keyword>
<comment type="caution">
    <text evidence="9">The sequence shown here is derived from an EMBL/GenBank/DDBJ whole genome shotgun (WGS) entry which is preliminary data.</text>
</comment>
<name>A0A135T9T7_9PEZI</name>
<evidence type="ECO:0000256" key="2">
    <source>
        <dbReference type="ARBA" id="ARBA00022692"/>
    </source>
</evidence>
<evidence type="ECO:0000313" key="10">
    <source>
        <dbReference type="Proteomes" id="UP000070054"/>
    </source>
</evidence>
<dbReference type="Pfam" id="PF20684">
    <property type="entry name" value="Fung_rhodopsin"/>
    <property type="match status" value="1"/>
</dbReference>
<accession>A0A135T9T7</accession>
<feature type="transmembrane region" description="Helical" evidence="7">
    <location>
        <begin position="240"/>
        <end position="260"/>
    </location>
</feature>
<dbReference type="EMBL" id="JEMN01001191">
    <property type="protein sequence ID" value="KXH44893.1"/>
    <property type="molecule type" value="Genomic_DNA"/>
</dbReference>
<evidence type="ECO:0000256" key="5">
    <source>
        <dbReference type="ARBA" id="ARBA00038359"/>
    </source>
</evidence>
<feature type="domain" description="Rhodopsin" evidence="8">
    <location>
        <begin position="61"/>
        <end position="303"/>
    </location>
</feature>
<keyword evidence="4 7" id="KW-0472">Membrane</keyword>
<dbReference type="PANTHER" id="PTHR33048">
    <property type="entry name" value="PTH11-LIKE INTEGRAL MEMBRANE PROTEIN (AFU_ORTHOLOGUE AFUA_5G11245)"/>
    <property type="match status" value="1"/>
</dbReference>
<evidence type="ECO:0000256" key="6">
    <source>
        <dbReference type="SAM" id="MobiDB-lite"/>
    </source>
</evidence>
<reference evidence="9 10" key="1">
    <citation type="submission" date="2014-02" db="EMBL/GenBank/DDBJ databases">
        <title>The genome sequence of Colletotrichum nymphaeae SA-01.</title>
        <authorList>
            <person name="Baroncelli R."/>
            <person name="Thon M.R."/>
        </authorList>
    </citation>
    <scope>NUCLEOTIDE SEQUENCE [LARGE SCALE GENOMIC DNA]</scope>
    <source>
        <strain evidence="9 10">SA-01</strain>
    </source>
</reference>
<evidence type="ECO:0000256" key="3">
    <source>
        <dbReference type="ARBA" id="ARBA00022989"/>
    </source>
</evidence>
<sequence length="423" mass="46214">MLSSPNQAESLHLSQSSDAKFQFIIFHQRMEFVSNPEENEGPTVLAATLTVTSVALIVVAARLWVRLGMIHSFGFDDGFMTSAMVIAIAGQGVLIVQVLHGVGRHVGDIDFVKDYPIAMQMAFVSQPLFLAAICLVKLAVGSSLHRIASKKLYKNLITGVMVFMTAYTIACVFTIIFQCTDVRAFWDFNVKATCWDVDTIKGLSYANSSINILTDLLFGIAIPAPMLWGLNVPRRVRISLMMVLGLGVFACAAACAKVYYIVTSYGRAFDPTWDSRDIQMWTVIEANVGIIAGSLPTLRPLFKDFLGSIYGKGSKAPTAGAYYGRGTLRSGSNWQTLSNTQWPVKPGEERGEKFPRNHMDRTGNDYELETYATRPVGTTTVAAGTGGDDSDTSEDKVELRDSLTDGRGIKKTTVTTVMYSSSP</sequence>
<dbReference type="PANTHER" id="PTHR33048:SF167">
    <property type="entry name" value="INTEGRAL MEMBRANE PROTEIN"/>
    <property type="match status" value="1"/>
</dbReference>
<comment type="subcellular location">
    <subcellularLocation>
        <location evidence="1">Membrane</location>
        <topology evidence="1">Multi-pass membrane protein</topology>
    </subcellularLocation>
</comment>
<dbReference type="AlphaFoldDB" id="A0A135T9T7"/>
<feature type="compositionally biased region" description="Basic and acidic residues" evidence="6">
    <location>
        <begin position="346"/>
        <end position="362"/>
    </location>
</feature>
<evidence type="ECO:0000256" key="4">
    <source>
        <dbReference type="ARBA" id="ARBA00023136"/>
    </source>
</evidence>
<protein>
    <recommendedName>
        <fullName evidence="8">Rhodopsin domain-containing protein</fullName>
    </recommendedName>
</protein>
<dbReference type="InterPro" id="IPR049326">
    <property type="entry name" value="Rhodopsin_dom_fungi"/>
</dbReference>
<comment type="similarity">
    <text evidence="5">Belongs to the SAT4 family.</text>
</comment>
<feature type="transmembrane region" description="Helical" evidence="7">
    <location>
        <begin position="77"/>
        <end position="99"/>
    </location>
</feature>
<evidence type="ECO:0000256" key="7">
    <source>
        <dbReference type="SAM" id="Phobius"/>
    </source>
</evidence>